<feature type="region of interest" description="Disordered" evidence="1">
    <location>
        <begin position="100"/>
        <end position="119"/>
    </location>
</feature>
<keyword evidence="2" id="KW-1133">Transmembrane helix</keyword>
<feature type="compositionally biased region" description="Low complexity" evidence="1">
    <location>
        <begin position="198"/>
        <end position="210"/>
    </location>
</feature>
<dbReference type="EMBL" id="NDIQ01000001">
    <property type="protein sequence ID" value="PRT53498.1"/>
    <property type="molecule type" value="Genomic_DNA"/>
</dbReference>
<gene>
    <name evidence="3" type="ORF">B9G98_01118</name>
</gene>
<proteinExistence type="predicted"/>
<sequence>MGPFNVVLGCLLGSILGFATLSFLGFITSVMIRRKPRDPEKEPYYWKKELPARPTTTQVRGPPRIPAANPRRIPIQQPIPHHQQQYIPDHIQLPPLLHTIDPPRPSRPSSAQQTLNGLPRSVAQRISTQIDGKMGISVNRGTIITSRPSIESPRPAPPIPPAARPYTKPPLEHTRHVSQPSLHPPRAPSLHPTVSGQPSLDPDTLPHTLLLDSRPHELPETHEPHRRSQISRLFSLFQRHHSSKFPNKSGERLEPHSSKSNSDDSLLAAPKFTPPPQLPQFSPLDLKGLDVNFSNFQLSEPDPISGPVQPAPEVWKPEGTEAAPAPLVTRSTEYTNTHESDFDFLNSSEKRGSERWSTASSRFSGQRVVLSATLENLREQYLGSGLNLSYHSKAEYERLAGIVTGSNEDLALSDSEITASTLDSSSTLRLAPPLQIPSDPSSPVSIGTPGAYDIRPLSISKVSQL</sequence>
<evidence type="ECO:0000256" key="2">
    <source>
        <dbReference type="SAM" id="Phobius"/>
    </source>
</evidence>
<organism evidence="3 4">
    <name type="scientific">Wickerhamiella sorbophila</name>
    <dbReference type="NCBI Taxonomy" id="45607"/>
    <lineage>
        <taxon>Eukaryota</taxon>
        <taxon>Fungi</taxon>
        <taxon>Dikarya</taxon>
        <taxon>Ascomycota</taxon>
        <taxon>Saccharomycotina</taxon>
        <taxon>Dipodascomycetes</taxon>
        <taxon>Dipodascales</taxon>
        <taxon>Trichomonascaceae</taxon>
        <taxon>Wickerhamiella</taxon>
    </lineage>
</organism>
<dbReference type="RefSeq" id="XP_024663444.1">
    <property type="nucleotide sequence ID" value="XM_024807676.1"/>
</dbReference>
<dbReference type="AlphaFoldDB" id="A0A2T0FES6"/>
<evidence type="ECO:0000313" key="4">
    <source>
        <dbReference type="Proteomes" id="UP000238350"/>
    </source>
</evidence>
<keyword evidence="2" id="KW-0812">Transmembrane</keyword>
<comment type="caution">
    <text evidence="3">The sequence shown here is derived from an EMBL/GenBank/DDBJ whole genome shotgun (WGS) entry which is preliminary data.</text>
</comment>
<evidence type="ECO:0000256" key="1">
    <source>
        <dbReference type="SAM" id="MobiDB-lite"/>
    </source>
</evidence>
<evidence type="ECO:0000313" key="3">
    <source>
        <dbReference type="EMBL" id="PRT53498.1"/>
    </source>
</evidence>
<accession>A0A2T0FES6</accession>
<feature type="transmembrane region" description="Helical" evidence="2">
    <location>
        <begin position="6"/>
        <end position="32"/>
    </location>
</feature>
<dbReference type="GeneID" id="36514867"/>
<feature type="compositionally biased region" description="Pro residues" evidence="1">
    <location>
        <begin position="154"/>
        <end position="163"/>
    </location>
</feature>
<dbReference type="Proteomes" id="UP000238350">
    <property type="component" value="Unassembled WGS sequence"/>
</dbReference>
<keyword evidence="2" id="KW-0472">Membrane</keyword>
<feature type="region of interest" description="Disordered" evidence="1">
    <location>
        <begin position="144"/>
        <end position="210"/>
    </location>
</feature>
<keyword evidence="4" id="KW-1185">Reference proteome</keyword>
<protein>
    <submittedName>
        <fullName evidence="3">Uncharacterized protein</fullName>
    </submittedName>
</protein>
<reference evidence="3 4" key="1">
    <citation type="submission" date="2017-04" db="EMBL/GenBank/DDBJ databases">
        <title>Genome sequencing of [Candida] sorbophila.</title>
        <authorList>
            <person name="Ahn J.O."/>
        </authorList>
    </citation>
    <scope>NUCLEOTIDE SEQUENCE [LARGE SCALE GENOMIC DNA]</scope>
    <source>
        <strain evidence="3 4">DS02</strain>
    </source>
</reference>
<feature type="region of interest" description="Disordered" evidence="1">
    <location>
        <begin position="242"/>
        <end position="275"/>
    </location>
</feature>
<name>A0A2T0FES6_9ASCO</name>